<evidence type="ECO:0000256" key="2">
    <source>
        <dbReference type="ARBA" id="ARBA00022692"/>
    </source>
</evidence>
<feature type="transmembrane region" description="Helical" evidence="7">
    <location>
        <begin position="42"/>
        <end position="63"/>
    </location>
</feature>
<reference evidence="9 10" key="1">
    <citation type="submission" date="2018-05" db="EMBL/GenBank/DDBJ databases">
        <title>Genome sequencing and assembly of the regulated plant pathogen Lachnellula willkommii and related sister species for the development of diagnostic species identification markers.</title>
        <authorList>
            <person name="Giroux E."/>
            <person name="Bilodeau G."/>
        </authorList>
    </citation>
    <scope>NUCLEOTIDE SEQUENCE [LARGE SCALE GENOMIC DNA]</scope>
    <source>
        <strain evidence="9 10">CBS 160.35</strain>
    </source>
</reference>
<sequence>MAQDRAPELAAVYGLFLGLTWLFVALRVYVKSFLSKSWGTDDYLLVVSLILFTTYSACSLAGIKYGTGRHTTDIPPQDIPKALFYWWLCELLYTITIVFVRLSIAVILLRIGGKPVHKIIIYTTLTMMLAYSIFYSFLVIFQCSPISFFWAQFEGLKGTCIKPTIFPAASITHSAVNFTSDWILGLLPIALIWNLRMNRRTKVSVAAVLSLGVLAGIAAIIRIPYIHVLGLTEDFLFNTIDIAIWSTVEPGLGIVAASAATLRPLFRNFYSLPTARSSHSQKPTHAAAGQAGYVQQSNQHDVSTHRRSNSASTFSGNIELQPKMHTTTTTTSIRSKDPFGDLGERENGRIQVERTVEITRSSEYEDQFGILEEPHALWPRGKDERDMV</sequence>
<evidence type="ECO:0000256" key="6">
    <source>
        <dbReference type="SAM" id="MobiDB-lite"/>
    </source>
</evidence>
<feature type="compositionally biased region" description="Basic and acidic residues" evidence="6">
    <location>
        <begin position="334"/>
        <end position="344"/>
    </location>
</feature>
<feature type="transmembrane region" description="Helical" evidence="7">
    <location>
        <begin position="12"/>
        <end position="30"/>
    </location>
</feature>
<gene>
    <name evidence="9" type="ORF">LOCC1_G002578</name>
</gene>
<evidence type="ECO:0000259" key="8">
    <source>
        <dbReference type="Pfam" id="PF20684"/>
    </source>
</evidence>
<feature type="domain" description="Rhodopsin" evidence="8">
    <location>
        <begin position="26"/>
        <end position="267"/>
    </location>
</feature>
<dbReference type="Pfam" id="PF20684">
    <property type="entry name" value="Fung_rhodopsin"/>
    <property type="match status" value="1"/>
</dbReference>
<dbReference type="PANTHER" id="PTHR33048">
    <property type="entry name" value="PTH11-LIKE INTEGRAL MEMBRANE PROTEIN (AFU_ORTHOLOGUE AFUA_5G11245)"/>
    <property type="match status" value="1"/>
</dbReference>
<dbReference type="GO" id="GO:0016020">
    <property type="term" value="C:membrane"/>
    <property type="evidence" value="ECO:0007669"/>
    <property type="project" value="UniProtKB-SubCell"/>
</dbReference>
<dbReference type="AlphaFoldDB" id="A0A8H8S7R9"/>
<feature type="transmembrane region" description="Helical" evidence="7">
    <location>
        <begin position="129"/>
        <end position="151"/>
    </location>
</feature>
<keyword evidence="2 7" id="KW-0812">Transmembrane</keyword>
<evidence type="ECO:0000256" key="7">
    <source>
        <dbReference type="SAM" id="Phobius"/>
    </source>
</evidence>
<keyword evidence="4 7" id="KW-0472">Membrane</keyword>
<dbReference type="OrthoDB" id="3936451at2759"/>
<evidence type="ECO:0000256" key="5">
    <source>
        <dbReference type="ARBA" id="ARBA00038359"/>
    </source>
</evidence>
<feature type="region of interest" description="Disordered" evidence="6">
    <location>
        <begin position="277"/>
        <end position="344"/>
    </location>
</feature>
<dbReference type="EMBL" id="QGMI01000107">
    <property type="protein sequence ID" value="TVY47169.1"/>
    <property type="molecule type" value="Genomic_DNA"/>
</dbReference>
<organism evidence="9 10">
    <name type="scientific">Lachnellula occidentalis</name>
    <dbReference type="NCBI Taxonomy" id="215460"/>
    <lineage>
        <taxon>Eukaryota</taxon>
        <taxon>Fungi</taxon>
        <taxon>Dikarya</taxon>
        <taxon>Ascomycota</taxon>
        <taxon>Pezizomycotina</taxon>
        <taxon>Leotiomycetes</taxon>
        <taxon>Helotiales</taxon>
        <taxon>Lachnaceae</taxon>
        <taxon>Lachnellula</taxon>
    </lineage>
</organism>
<feature type="compositionally biased region" description="Polar residues" evidence="6">
    <location>
        <begin position="309"/>
        <end position="318"/>
    </location>
</feature>
<dbReference type="InterPro" id="IPR052337">
    <property type="entry name" value="SAT4-like"/>
</dbReference>
<comment type="subcellular location">
    <subcellularLocation>
        <location evidence="1">Membrane</location>
        <topology evidence="1">Multi-pass membrane protein</topology>
    </subcellularLocation>
</comment>
<dbReference type="InterPro" id="IPR049326">
    <property type="entry name" value="Rhodopsin_dom_fungi"/>
</dbReference>
<protein>
    <recommendedName>
        <fullName evidence="8">Rhodopsin domain-containing protein</fullName>
    </recommendedName>
</protein>
<accession>A0A8H8S7R9</accession>
<dbReference type="Proteomes" id="UP000443090">
    <property type="component" value="Unassembled WGS sequence"/>
</dbReference>
<evidence type="ECO:0000256" key="3">
    <source>
        <dbReference type="ARBA" id="ARBA00022989"/>
    </source>
</evidence>
<evidence type="ECO:0000256" key="4">
    <source>
        <dbReference type="ARBA" id="ARBA00023136"/>
    </source>
</evidence>
<comment type="similarity">
    <text evidence="5">Belongs to the SAT4 family.</text>
</comment>
<feature type="transmembrane region" description="Helical" evidence="7">
    <location>
        <begin position="242"/>
        <end position="262"/>
    </location>
</feature>
<keyword evidence="10" id="KW-1185">Reference proteome</keyword>
<feature type="transmembrane region" description="Helical" evidence="7">
    <location>
        <begin position="83"/>
        <end position="109"/>
    </location>
</feature>
<comment type="caution">
    <text evidence="9">The sequence shown here is derived from an EMBL/GenBank/DDBJ whole genome shotgun (WGS) entry which is preliminary data.</text>
</comment>
<dbReference type="PANTHER" id="PTHR33048:SF96">
    <property type="entry name" value="INTEGRAL MEMBRANE PROTEIN"/>
    <property type="match status" value="1"/>
</dbReference>
<proteinExistence type="inferred from homology"/>
<feature type="transmembrane region" description="Helical" evidence="7">
    <location>
        <begin position="205"/>
        <end position="230"/>
    </location>
</feature>
<keyword evidence="3 7" id="KW-1133">Transmembrane helix</keyword>
<evidence type="ECO:0000256" key="1">
    <source>
        <dbReference type="ARBA" id="ARBA00004141"/>
    </source>
</evidence>
<name>A0A8H8S7R9_9HELO</name>
<evidence type="ECO:0000313" key="9">
    <source>
        <dbReference type="EMBL" id="TVY47169.1"/>
    </source>
</evidence>
<evidence type="ECO:0000313" key="10">
    <source>
        <dbReference type="Proteomes" id="UP000443090"/>
    </source>
</evidence>